<keyword evidence="4" id="KW-1185">Reference proteome</keyword>
<gene>
    <name evidence="3" type="ORF">QBC35DRAFT_234866</name>
</gene>
<evidence type="ECO:0000313" key="3">
    <source>
        <dbReference type="EMBL" id="KAK4187367.1"/>
    </source>
</evidence>
<keyword evidence="1" id="KW-0472">Membrane</keyword>
<sequence length="248" mass="27880">MIDRLNRSLPQRLISASKDTTDAASILAEALVDFKRSFSQLLRAVQAVVIELIQMLTPFLMACYYTMLLPLFRRRLPQHLFTSVEIGITLEDALGRIRRCSSYGHGSDIASLQSLFHNLPGQTRVQHGLYLLHDANQPGQIINAAVWDQILIPGGRIAMSMAVKSNSSTLNRTPVCPVCKTEAPVHSSGSSSLRAKCLGCNLEYFQNRIVDLQGANQEGRERLGHSLIELWIRQKPHWYTRQSVKLRM</sequence>
<keyword evidence="1" id="KW-0812">Transmembrane</keyword>
<dbReference type="Pfam" id="PF22893">
    <property type="entry name" value="ULD_2"/>
    <property type="match status" value="1"/>
</dbReference>
<dbReference type="Proteomes" id="UP001302126">
    <property type="component" value="Unassembled WGS sequence"/>
</dbReference>
<name>A0AAN6WVR7_9PEZI</name>
<comment type="caution">
    <text evidence="3">The sequence shown here is derived from an EMBL/GenBank/DDBJ whole genome shotgun (WGS) entry which is preliminary data.</text>
</comment>
<dbReference type="EMBL" id="MU864404">
    <property type="protein sequence ID" value="KAK4187367.1"/>
    <property type="molecule type" value="Genomic_DNA"/>
</dbReference>
<dbReference type="InterPro" id="IPR054464">
    <property type="entry name" value="ULD_fung"/>
</dbReference>
<organism evidence="3 4">
    <name type="scientific">Podospora australis</name>
    <dbReference type="NCBI Taxonomy" id="1536484"/>
    <lineage>
        <taxon>Eukaryota</taxon>
        <taxon>Fungi</taxon>
        <taxon>Dikarya</taxon>
        <taxon>Ascomycota</taxon>
        <taxon>Pezizomycotina</taxon>
        <taxon>Sordariomycetes</taxon>
        <taxon>Sordariomycetidae</taxon>
        <taxon>Sordariales</taxon>
        <taxon>Podosporaceae</taxon>
        <taxon>Podospora</taxon>
    </lineage>
</organism>
<feature type="domain" description="Ubiquitin-like" evidence="2">
    <location>
        <begin position="111"/>
        <end position="164"/>
    </location>
</feature>
<protein>
    <recommendedName>
        <fullName evidence="2">Ubiquitin-like domain-containing protein</fullName>
    </recommendedName>
</protein>
<reference evidence="3" key="1">
    <citation type="journal article" date="2023" name="Mol. Phylogenet. Evol.">
        <title>Genome-scale phylogeny and comparative genomics of the fungal order Sordariales.</title>
        <authorList>
            <person name="Hensen N."/>
            <person name="Bonometti L."/>
            <person name="Westerberg I."/>
            <person name="Brannstrom I.O."/>
            <person name="Guillou S."/>
            <person name="Cros-Aarteil S."/>
            <person name="Calhoun S."/>
            <person name="Haridas S."/>
            <person name="Kuo A."/>
            <person name="Mondo S."/>
            <person name="Pangilinan J."/>
            <person name="Riley R."/>
            <person name="LaButti K."/>
            <person name="Andreopoulos B."/>
            <person name="Lipzen A."/>
            <person name="Chen C."/>
            <person name="Yan M."/>
            <person name="Daum C."/>
            <person name="Ng V."/>
            <person name="Clum A."/>
            <person name="Steindorff A."/>
            <person name="Ohm R.A."/>
            <person name="Martin F."/>
            <person name="Silar P."/>
            <person name="Natvig D.O."/>
            <person name="Lalanne C."/>
            <person name="Gautier V."/>
            <person name="Ament-Velasquez S.L."/>
            <person name="Kruys A."/>
            <person name="Hutchinson M.I."/>
            <person name="Powell A.J."/>
            <person name="Barry K."/>
            <person name="Miller A.N."/>
            <person name="Grigoriev I.V."/>
            <person name="Debuchy R."/>
            <person name="Gladieux P."/>
            <person name="Hiltunen Thoren M."/>
            <person name="Johannesson H."/>
        </authorList>
    </citation>
    <scope>NUCLEOTIDE SEQUENCE</scope>
    <source>
        <strain evidence="3">PSN309</strain>
    </source>
</reference>
<evidence type="ECO:0000259" key="2">
    <source>
        <dbReference type="Pfam" id="PF22893"/>
    </source>
</evidence>
<evidence type="ECO:0000256" key="1">
    <source>
        <dbReference type="SAM" id="Phobius"/>
    </source>
</evidence>
<keyword evidence="1" id="KW-1133">Transmembrane helix</keyword>
<reference evidence="3" key="2">
    <citation type="submission" date="2023-05" db="EMBL/GenBank/DDBJ databases">
        <authorList>
            <consortium name="Lawrence Berkeley National Laboratory"/>
            <person name="Steindorff A."/>
            <person name="Hensen N."/>
            <person name="Bonometti L."/>
            <person name="Westerberg I."/>
            <person name="Brannstrom I.O."/>
            <person name="Guillou S."/>
            <person name="Cros-Aarteil S."/>
            <person name="Calhoun S."/>
            <person name="Haridas S."/>
            <person name="Kuo A."/>
            <person name="Mondo S."/>
            <person name="Pangilinan J."/>
            <person name="Riley R."/>
            <person name="Labutti K."/>
            <person name="Andreopoulos B."/>
            <person name="Lipzen A."/>
            <person name="Chen C."/>
            <person name="Yanf M."/>
            <person name="Daum C."/>
            <person name="Ng V."/>
            <person name="Clum A."/>
            <person name="Ohm R."/>
            <person name="Martin F."/>
            <person name="Silar P."/>
            <person name="Natvig D."/>
            <person name="Lalanne C."/>
            <person name="Gautier V."/>
            <person name="Ament-Velasquez S.L."/>
            <person name="Kruys A."/>
            <person name="Hutchinson M.I."/>
            <person name="Powell A.J."/>
            <person name="Barry K."/>
            <person name="Miller A.N."/>
            <person name="Grigoriev I.V."/>
            <person name="Debuchy R."/>
            <person name="Gladieux P."/>
            <person name="Thoren M.H."/>
            <person name="Johannesson H."/>
        </authorList>
    </citation>
    <scope>NUCLEOTIDE SEQUENCE</scope>
    <source>
        <strain evidence="3">PSN309</strain>
    </source>
</reference>
<feature type="transmembrane region" description="Helical" evidence="1">
    <location>
        <begin position="44"/>
        <end position="65"/>
    </location>
</feature>
<proteinExistence type="predicted"/>
<dbReference type="AlphaFoldDB" id="A0AAN6WVR7"/>
<evidence type="ECO:0000313" key="4">
    <source>
        <dbReference type="Proteomes" id="UP001302126"/>
    </source>
</evidence>
<accession>A0AAN6WVR7</accession>